<evidence type="ECO:0000313" key="3">
    <source>
        <dbReference type="Proteomes" id="UP000326396"/>
    </source>
</evidence>
<dbReference type="CDD" id="cd04051">
    <property type="entry name" value="C2_SRC2_like"/>
    <property type="match status" value="1"/>
</dbReference>
<dbReference type="PANTHER" id="PTHR32246:SF17">
    <property type="entry name" value="BON1-ASSOCIATED PROTEIN 2"/>
    <property type="match status" value="1"/>
</dbReference>
<dbReference type="PROSITE" id="PS50004">
    <property type="entry name" value="C2"/>
    <property type="match status" value="1"/>
</dbReference>
<dbReference type="InterPro" id="IPR035892">
    <property type="entry name" value="C2_domain_sf"/>
</dbReference>
<evidence type="ECO:0000313" key="2">
    <source>
        <dbReference type="EMBL" id="KAD6453204.1"/>
    </source>
</evidence>
<dbReference type="SUPFAM" id="SSF49562">
    <property type="entry name" value="C2 domain (Calcium/lipid-binding domain, CaLB)"/>
    <property type="match status" value="1"/>
</dbReference>
<organism evidence="2 3">
    <name type="scientific">Mikania micrantha</name>
    <name type="common">bitter vine</name>
    <dbReference type="NCBI Taxonomy" id="192012"/>
    <lineage>
        <taxon>Eukaryota</taxon>
        <taxon>Viridiplantae</taxon>
        <taxon>Streptophyta</taxon>
        <taxon>Embryophyta</taxon>
        <taxon>Tracheophyta</taxon>
        <taxon>Spermatophyta</taxon>
        <taxon>Magnoliopsida</taxon>
        <taxon>eudicotyledons</taxon>
        <taxon>Gunneridae</taxon>
        <taxon>Pentapetalae</taxon>
        <taxon>asterids</taxon>
        <taxon>campanulids</taxon>
        <taxon>Asterales</taxon>
        <taxon>Asteraceae</taxon>
        <taxon>Asteroideae</taxon>
        <taxon>Heliantheae alliance</taxon>
        <taxon>Eupatorieae</taxon>
        <taxon>Mikania</taxon>
    </lineage>
</organism>
<keyword evidence="3" id="KW-1185">Reference proteome</keyword>
<dbReference type="InterPro" id="IPR044750">
    <property type="entry name" value="C2_SRC2/BAP"/>
</dbReference>
<dbReference type="OrthoDB" id="884464at2759"/>
<dbReference type="AlphaFoldDB" id="A0A5N6PEV7"/>
<name>A0A5N6PEV7_9ASTR</name>
<feature type="domain" description="C2" evidence="1">
    <location>
        <begin position="1"/>
        <end position="109"/>
    </location>
</feature>
<dbReference type="Pfam" id="PF00168">
    <property type="entry name" value="C2"/>
    <property type="match status" value="1"/>
</dbReference>
<proteinExistence type="predicted"/>
<dbReference type="InterPro" id="IPR000008">
    <property type="entry name" value="C2_dom"/>
</dbReference>
<dbReference type="Gene3D" id="2.60.40.150">
    <property type="entry name" value="C2 domain"/>
    <property type="match status" value="1"/>
</dbReference>
<dbReference type="GO" id="GO:0006952">
    <property type="term" value="P:defense response"/>
    <property type="evidence" value="ECO:0007669"/>
    <property type="project" value="InterPro"/>
</dbReference>
<protein>
    <recommendedName>
        <fullName evidence="1">C2 domain-containing protein</fullName>
    </recommendedName>
</protein>
<comment type="caution">
    <text evidence="2">The sequence shown here is derived from an EMBL/GenBank/DDBJ whole genome shotgun (WGS) entry which is preliminary data.</text>
</comment>
<dbReference type="PANTHER" id="PTHR32246">
    <property type="entry name" value="INGRESSION PROTEIN FIC1"/>
    <property type="match status" value="1"/>
</dbReference>
<dbReference type="Proteomes" id="UP000326396">
    <property type="component" value="Linkage Group LG12"/>
</dbReference>
<gene>
    <name evidence="2" type="ORF">E3N88_07909</name>
</gene>
<dbReference type="EMBL" id="SZYD01000004">
    <property type="protein sequence ID" value="KAD6453204.1"/>
    <property type="molecule type" value="Genomic_DNA"/>
</dbReference>
<reference evidence="2 3" key="1">
    <citation type="submission" date="2019-05" db="EMBL/GenBank/DDBJ databases">
        <title>Mikania micrantha, genome provides insights into the molecular mechanism of rapid growth.</title>
        <authorList>
            <person name="Liu B."/>
        </authorList>
    </citation>
    <scope>NUCLEOTIDE SEQUENCE [LARGE SCALE GENOMIC DNA]</scope>
    <source>
        <strain evidence="2">NLD-2019</strain>
        <tissue evidence="2">Leaf</tissue>
    </source>
</reference>
<sequence>MNKINSRVLELTIISCESLTLAGKRPVKKNTYVVIKIDSNNDQLATAMNTDNGSYPSWSQKFIVDMPMHVTFFTLEVRCRNSSGDHVVGSARVPVSDFTRWYLPSSYLHFLSYRLRDRYGDRNGIINFSLKMKLPDDVAGVGASAGYSSPAILGLKYGGANMGQGSSHGMVIGVPFGY</sequence>
<dbReference type="SMART" id="SM00239">
    <property type="entry name" value="C2"/>
    <property type="match status" value="1"/>
</dbReference>
<accession>A0A5N6PEV7</accession>
<evidence type="ECO:0000259" key="1">
    <source>
        <dbReference type="PROSITE" id="PS50004"/>
    </source>
</evidence>